<sequence length="424" mass="48300">MTSASLGYLASFIAAIFFGSYLAPVNKVQNKLGDGMIFQFILSNGIFLIGLLTVFIPEHPIFVKSGIIGGIFIGFANMFVSIGLEFVGLGVGFLFSSGTNLIVGYLVGRLGLFGATKEKVKSEAYSILGVLLALFALILFYFIKPSLDKTKKRKSMEKEIQWEEINFEENQNKNQNQNHNLNQNQNQNQNQNKNQNQNQNHNKNQETETEWQDIYTEKEEKEEKEEKIKLKQNYQETDFNFDFDFDFENKFVNYLKERNDPKLLKKIRKMGTKSRHFIGVMSVVIIGIFTGVNLIPMMIWSRNNPNSGQFDFVLSHFTGIFIASLVGVVTYSIFVKPLFSMDVLFPSFISGLIWGTASVAWFISTRTLGFSVGYPIVCIGPIVVSSLWSIFYFKEIHGKRNFLIFFGTFFLFSIAVTFLVLSKK</sequence>
<comment type="similarity">
    <text evidence="2">Belongs to the TMEM144 family.</text>
</comment>
<comment type="subcellular location">
    <subcellularLocation>
        <location evidence="1">Membrane</location>
        <topology evidence="1">Multi-pass membrane protein</topology>
    </subcellularLocation>
</comment>
<comment type="caution">
    <text evidence="8">The sequence shown here is derived from an EMBL/GenBank/DDBJ whole genome shotgun (WGS) entry which is preliminary data.</text>
</comment>
<dbReference type="InterPro" id="IPR012435">
    <property type="entry name" value="TMEM144"/>
</dbReference>
<dbReference type="EMBL" id="JAPDFW010000080">
    <property type="protein sequence ID" value="KAJ5072711.1"/>
    <property type="molecule type" value="Genomic_DNA"/>
</dbReference>
<evidence type="ECO:0000256" key="5">
    <source>
        <dbReference type="ARBA" id="ARBA00023136"/>
    </source>
</evidence>
<gene>
    <name evidence="8" type="ORF">M0811_09408</name>
</gene>
<dbReference type="PANTHER" id="PTHR16119:SF17">
    <property type="entry name" value="TRANSMEMBRANE PROTEIN 144"/>
    <property type="match status" value="1"/>
</dbReference>
<feature type="transmembrane region" description="Helical" evidence="7">
    <location>
        <begin position="277"/>
        <end position="300"/>
    </location>
</feature>
<keyword evidence="5 7" id="KW-0472">Membrane</keyword>
<evidence type="ECO:0000256" key="1">
    <source>
        <dbReference type="ARBA" id="ARBA00004141"/>
    </source>
</evidence>
<feature type="transmembrane region" description="Helical" evidence="7">
    <location>
        <begin position="124"/>
        <end position="143"/>
    </location>
</feature>
<feature type="transmembrane region" description="Helical" evidence="7">
    <location>
        <begin position="87"/>
        <end position="112"/>
    </location>
</feature>
<dbReference type="InterPro" id="IPR010651">
    <property type="entry name" value="Sugar_transport"/>
</dbReference>
<evidence type="ECO:0000256" key="6">
    <source>
        <dbReference type="SAM" id="MobiDB-lite"/>
    </source>
</evidence>
<keyword evidence="9" id="KW-1185">Reference proteome</keyword>
<evidence type="ECO:0000313" key="9">
    <source>
        <dbReference type="Proteomes" id="UP001149090"/>
    </source>
</evidence>
<feature type="compositionally biased region" description="Low complexity" evidence="6">
    <location>
        <begin position="174"/>
        <end position="202"/>
    </location>
</feature>
<name>A0A9Q0LG86_ANAIG</name>
<dbReference type="Proteomes" id="UP001149090">
    <property type="component" value="Unassembled WGS sequence"/>
</dbReference>
<reference evidence="8" key="1">
    <citation type="submission" date="2022-10" db="EMBL/GenBank/DDBJ databases">
        <title>Novel sulphate-reducing endosymbionts in the free-living metamonad Anaeramoeba.</title>
        <authorList>
            <person name="Jerlstrom-Hultqvist J."/>
            <person name="Cepicka I."/>
            <person name="Gallot-Lavallee L."/>
            <person name="Salas-Leiva D."/>
            <person name="Curtis B.A."/>
            <person name="Zahonova K."/>
            <person name="Pipaliya S."/>
            <person name="Dacks J."/>
            <person name="Roger A.J."/>
        </authorList>
    </citation>
    <scope>NUCLEOTIDE SEQUENCE</scope>
    <source>
        <strain evidence="8">BMAN</strain>
    </source>
</reference>
<evidence type="ECO:0000313" key="8">
    <source>
        <dbReference type="EMBL" id="KAJ5072711.1"/>
    </source>
</evidence>
<dbReference type="AlphaFoldDB" id="A0A9Q0LG86"/>
<accession>A0A9Q0LG86</accession>
<feature type="transmembrane region" description="Helical" evidence="7">
    <location>
        <begin position="36"/>
        <end position="55"/>
    </location>
</feature>
<keyword evidence="3 7" id="KW-0812">Transmembrane</keyword>
<evidence type="ECO:0008006" key="10">
    <source>
        <dbReference type="Google" id="ProtNLM"/>
    </source>
</evidence>
<proteinExistence type="inferred from homology"/>
<dbReference type="GO" id="GO:0015144">
    <property type="term" value="F:carbohydrate transmembrane transporter activity"/>
    <property type="evidence" value="ECO:0007669"/>
    <property type="project" value="InterPro"/>
</dbReference>
<dbReference type="OMA" id="VEGGHKC"/>
<evidence type="ECO:0000256" key="2">
    <source>
        <dbReference type="ARBA" id="ARBA00005731"/>
    </source>
</evidence>
<feature type="transmembrane region" description="Helical" evidence="7">
    <location>
        <begin position="402"/>
        <end position="421"/>
    </location>
</feature>
<feature type="transmembrane region" description="Helical" evidence="7">
    <location>
        <begin position="369"/>
        <end position="390"/>
    </location>
</feature>
<dbReference type="PANTHER" id="PTHR16119">
    <property type="entry name" value="TRANSMEMBRANE PROTEIN 144"/>
    <property type="match status" value="1"/>
</dbReference>
<dbReference type="Pfam" id="PF07857">
    <property type="entry name" value="TMEM144"/>
    <property type="match status" value="1"/>
</dbReference>
<evidence type="ECO:0000256" key="4">
    <source>
        <dbReference type="ARBA" id="ARBA00022989"/>
    </source>
</evidence>
<protein>
    <recommendedName>
        <fullName evidence="10">Transmembrane protein</fullName>
    </recommendedName>
</protein>
<feature type="transmembrane region" description="Helical" evidence="7">
    <location>
        <begin position="6"/>
        <end position="24"/>
    </location>
</feature>
<evidence type="ECO:0000256" key="7">
    <source>
        <dbReference type="SAM" id="Phobius"/>
    </source>
</evidence>
<feature type="transmembrane region" description="Helical" evidence="7">
    <location>
        <begin position="61"/>
        <end position="80"/>
    </location>
</feature>
<feature type="region of interest" description="Disordered" evidence="6">
    <location>
        <begin position="174"/>
        <end position="211"/>
    </location>
</feature>
<evidence type="ECO:0000256" key="3">
    <source>
        <dbReference type="ARBA" id="ARBA00022692"/>
    </source>
</evidence>
<keyword evidence="4 7" id="KW-1133">Transmembrane helix</keyword>
<feature type="transmembrane region" description="Helical" evidence="7">
    <location>
        <begin position="343"/>
        <end position="363"/>
    </location>
</feature>
<feature type="transmembrane region" description="Helical" evidence="7">
    <location>
        <begin position="312"/>
        <end position="334"/>
    </location>
</feature>
<dbReference type="GO" id="GO:0016020">
    <property type="term" value="C:membrane"/>
    <property type="evidence" value="ECO:0007669"/>
    <property type="project" value="UniProtKB-SubCell"/>
</dbReference>
<dbReference type="OrthoDB" id="426527at2759"/>
<organism evidence="8 9">
    <name type="scientific">Anaeramoeba ignava</name>
    <name type="common">Anaerobic marine amoeba</name>
    <dbReference type="NCBI Taxonomy" id="1746090"/>
    <lineage>
        <taxon>Eukaryota</taxon>
        <taxon>Metamonada</taxon>
        <taxon>Anaeramoebidae</taxon>
        <taxon>Anaeramoeba</taxon>
    </lineage>
</organism>